<feature type="domain" description="DUF6292" evidence="2">
    <location>
        <begin position="20"/>
        <end position="116"/>
    </location>
</feature>
<evidence type="ECO:0000259" key="2">
    <source>
        <dbReference type="Pfam" id="PF19809"/>
    </source>
</evidence>
<dbReference type="KEGG" id="saqu:EJC51_00250"/>
<keyword evidence="5" id="KW-1185">Reference proteome</keyword>
<dbReference type="Pfam" id="PF19809">
    <property type="entry name" value="DUF6292"/>
    <property type="match status" value="1"/>
</dbReference>
<name>A0A3S5HMD1_9ACTN</name>
<protein>
    <recommendedName>
        <fullName evidence="2">DUF6292 domain-containing protein</fullName>
    </recommendedName>
</protein>
<dbReference type="KEGG" id="saqu:EJC51_47295"/>
<proteinExistence type="predicted"/>
<gene>
    <name evidence="3" type="ORF">EJC51_00250</name>
    <name evidence="4" type="ORF">EJC51_47295</name>
</gene>
<dbReference type="AlphaFoldDB" id="A0A3S5HMD1"/>
<organism evidence="3 5">
    <name type="scientific">Streptomyces aquilus</name>
    <dbReference type="NCBI Taxonomy" id="2548456"/>
    <lineage>
        <taxon>Bacteria</taxon>
        <taxon>Bacillati</taxon>
        <taxon>Actinomycetota</taxon>
        <taxon>Actinomycetes</taxon>
        <taxon>Kitasatosporales</taxon>
        <taxon>Streptomycetaceae</taxon>
        <taxon>Streptomyces</taxon>
    </lineage>
</organism>
<reference evidence="3 5" key="1">
    <citation type="submission" date="2018-12" db="EMBL/GenBank/DDBJ databases">
        <authorList>
            <person name="Li K."/>
        </authorList>
    </citation>
    <scope>NUCLEOTIDE SEQUENCE [LARGE SCALE GENOMIC DNA]</scope>
    <source>
        <strain evidence="5">CR22</strain>
        <strain evidence="3">GGCR-6</strain>
    </source>
</reference>
<evidence type="ECO:0000313" key="3">
    <source>
        <dbReference type="EMBL" id="AZP14740.1"/>
    </source>
</evidence>
<dbReference type="InterPro" id="IPR046259">
    <property type="entry name" value="DUF6292"/>
</dbReference>
<dbReference type="Proteomes" id="UP000280197">
    <property type="component" value="Chromosome"/>
</dbReference>
<accession>A0A3S5HMD1</accession>
<evidence type="ECO:0000256" key="1">
    <source>
        <dbReference type="SAM" id="MobiDB-lite"/>
    </source>
</evidence>
<dbReference type="EMBL" id="CP034463">
    <property type="protein sequence ID" value="AZP22964.1"/>
    <property type="molecule type" value="Genomic_DNA"/>
</dbReference>
<dbReference type="EMBL" id="CP034463">
    <property type="protein sequence ID" value="AZP14740.1"/>
    <property type="molecule type" value="Genomic_DNA"/>
</dbReference>
<feature type="compositionally biased region" description="Basic and acidic residues" evidence="1">
    <location>
        <begin position="202"/>
        <end position="211"/>
    </location>
</feature>
<feature type="region of interest" description="Disordered" evidence="1">
    <location>
        <begin position="202"/>
        <end position="227"/>
    </location>
</feature>
<dbReference type="RefSeq" id="WP_126269128.1">
    <property type="nucleotide sequence ID" value="NZ_CP034463.1"/>
</dbReference>
<evidence type="ECO:0000313" key="5">
    <source>
        <dbReference type="Proteomes" id="UP000280197"/>
    </source>
</evidence>
<feature type="region of interest" description="Disordered" evidence="1">
    <location>
        <begin position="154"/>
        <end position="173"/>
    </location>
</feature>
<evidence type="ECO:0000313" key="4">
    <source>
        <dbReference type="EMBL" id="AZP22964.1"/>
    </source>
</evidence>
<sequence>MLLEPPGWPGRPEGLPHWPYVRAVDDALAARGIPPGSVHADCTTREYGGLTTYMWLTWDASRTRYRSSGIRLHWQERRGWFYALTCLNTREILLYAPLAPLRTVVPDPEHVTDVAEQLVRFRQIPDMEYRTEWERGEELRAAARDFRRAVLGLPPLAHPETPTGPGGRPDAEQEQGMRLTIDTLTDTYEQALAAVQAIYGHNEDAPHRRSPTDLGQALRPTMEEHER</sequence>